<accession>A0A2L0F3E0</accession>
<dbReference type="AlphaFoldDB" id="A0A2L0F3E0"/>
<dbReference type="OrthoDB" id="2965948at2"/>
<name>A0A2L0F3E0_SORCE</name>
<dbReference type="Proteomes" id="UP000238348">
    <property type="component" value="Chromosome"/>
</dbReference>
<organism evidence="1 2">
    <name type="scientific">Sorangium cellulosum</name>
    <name type="common">Polyangium cellulosum</name>
    <dbReference type="NCBI Taxonomy" id="56"/>
    <lineage>
        <taxon>Bacteria</taxon>
        <taxon>Pseudomonadati</taxon>
        <taxon>Myxococcota</taxon>
        <taxon>Polyangia</taxon>
        <taxon>Polyangiales</taxon>
        <taxon>Polyangiaceae</taxon>
        <taxon>Sorangium</taxon>
    </lineage>
</organism>
<evidence type="ECO:0000313" key="1">
    <source>
        <dbReference type="EMBL" id="AUX46085.1"/>
    </source>
</evidence>
<evidence type="ECO:0000313" key="2">
    <source>
        <dbReference type="Proteomes" id="UP000238348"/>
    </source>
</evidence>
<evidence type="ECO:0008006" key="3">
    <source>
        <dbReference type="Google" id="ProtNLM"/>
    </source>
</evidence>
<proteinExistence type="predicted"/>
<reference evidence="1 2" key="1">
    <citation type="submission" date="2015-09" db="EMBL/GenBank/DDBJ databases">
        <title>Sorangium comparison.</title>
        <authorList>
            <person name="Zaburannyi N."/>
            <person name="Bunk B."/>
            <person name="Overmann J."/>
            <person name="Mueller R."/>
        </authorList>
    </citation>
    <scope>NUCLEOTIDE SEQUENCE [LARGE SCALE GENOMIC DNA]</scope>
    <source>
        <strain evidence="1 2">So ce26</strain>
    </source>
</reference>
<protein>
    <recommendedName>
        <fullName evidence="3">Nucleoside 2-deoxyribosyltransferase</fullName>
    </recommendedName>
</protein>
<gene>
    <name evidence="1" type="ORF">SOCE26_075900</name>
</gene>
<sequence length="181" mass="20677">MHTSIFLSYPKPCFEKQQEFIERISKYLEQRGFGPRTLGVTDYDMDAPLTAIRRLMLESNGLLTIAFRRTFVEKGTARLRTDIAGLRETTIDGTWLTTPWAHIEPAMAYQIGLPILILREQGVLADGILERGVVGLYMPEFNLDKSMDDYFASLEWNGIIGKWEGYVRTVVEKKGAPPRLF</sequence>
<dbReference type="RefSeq" id="WP_104984355.1">
    <property type="nucleotide sequence ID" value="NZ_CP012673.1"/>
</dbReference>
<dbReference type="EMBL" id="CP012673">
    <property type="protein sequence ID" value="AUX46085.1"/>
    <property type="molecule type" value="Genomic_DNA"/>
</dbReference>